<keyword evidence="1" id="KW-0472">Membrane</keyword>
<dbReference type="EMBL" id="AP022839">
    <property type="protein sequence ID" value="BCA95692.1"/>
    <property type="molecule type" value="Genomic_DNA"/>
</dbReference>
<sequence>MKLLVVVLCLLSERFLIHKASFQRFYWFGDYYLLIKSTIDKSSLFTNPWMILAATVLPIVLVTFIIYTLSCSILFGFLCLILSIILFLYCLGPQNAFYPVSESSSESSNNTQVGTYFSQVNRQLFSVIFWYILAGPIAVLTYRLVTLCRDISSISQQAEELTNIAEWIPARVCALLFLMVGNFQRGFMLFTRLFLSKPELNSQLVSSCGLQAVRIGETDEIPLPVAESLVEHATIVFMVLIALFTLAAWL</sequence>
<accession>A0A6F8T6N7</accession>
<reference evidence="2" key="1">
    <citation type="journal article" date="2020" name="Microbiol. Resour. Announc.">
        <title>Complete Genome Sequence of Novel Psychrotolerant Legionella Strain TUM19329, Isolated from Antarctic Lake Sediment.</title>
        <authorList>
            <person name="Shimada S."/>
            <person name="Nakai R."/>
            <person name="Aoki K."/>
            <person name="Shimoeda N."/>
            <person name="Ohno G."/>
            <person name="Miyazaki Y."/>
            <person name="Kudoh S."/>
            <person name="Imura S."/>
            <person name="Watanabe K."/>
            <person name="Ishii Y."/>
            <person name="Tateda K."/>
        </authorList>
    </citation>
    <scope>NUCLEOTIDE SEQUENCE [LARGE SCALE GENOMIC DNA]</scope>
    <source>
        <strain evidence="2">TUM19329</strain>
    </source>
</reference>
<dbReference type="GO" id="GO:0046677">
    <property type="term" value="P:response to antibiotic"/>
    <property type="evidence" value="ECO:0007669"/>
    <property type="project" value="TreeGrafter"/>
</dbReference>
<dbReference type="RefSeq" id="WP_173237223.1">
    <property type="nucleotide sequence ID" value="NZ_AP022839.1"/>
</dbReference>
<name>A0A6F8T6N7_9GAMM</name>
<dbReference type="PANTHER" id="PTHR38684">
    <property type="entry name" value="PROTEIN AMPE"/>
    <property type="match status" value="1"/>
</dbReference>
<protein>
    <submittedName>
        <fullName evidence="2">Membrane protein</fullName>
    </submittedName>
</protein>
<feature type="transmembrane region" description="Helical" evidence="1">
    <location>
        <begin position="49"/>
        <end position="67"/>
    </location>
</feature>
<keyword evidence="3" id="KW-1185">Reference proteome</keyword>
<feature type="transmembrane region" description="Helical" evidence="1">
    <location>
        <begin position="124"/>
        <end position="145"/>
    </location>
</feature>
<evidence type="ECO:0000313" key="2">
    <source>
        <dbReference type="EMBL" id="BCA95692.1"/>
    </source>
</evidence>
<dbReference type="InterPro" id="IPR052966">
    <property type="entry name" value="Beta-lactamase_Reg"/>
</dbReference>
<dbReference type="PANTHER" id="PTHR38684:SF1">
    <property type="entry name" value="PROTEIN AMPE"/>
    <property type="match status" value="1"/>
</dbReference>
<dbReference type="AlphaFoldDB" id="A0A6F8T6N7"/>
<keyword evidence="1" id="KW-0812">Transmembrane</keyword>
<evidence type="ECO:0000256" key="1">
    <source>
        <dbReference type="SAM" id="Phobius"/>
    </source>
</evidence>
<evidence type="ECO:0000313" key="3">
    <source>
        <dbReference type="Proteomes" id="UP000502894"/>
    </source>
</evidence>
<gene>
    <name evidence="2" type="ORF">TUM19329_20530</name>
</gene>
<organism evidence="2 3">
    <name type="scientific">Legionella antarctica</name>
    <dbReference type="NCBI Taxonomy" id="2708020"/>
    <lineage>
        <taxon>Bacteria</taxon>
        <taxon>Pseudomonadati</taxon>
        <taxon>Pseudomonadota</taxon>
        <taxon>Gammaproteobacteria</taxon>
        <taxon>Legionellales</taxon>
        <taxon>Legionellaceae</taxon>
        <taxon>Legionella</taxon>
    </lineage>
</organism>
<feature type="transmembrane region" description="Helical" evidence="1">
    <location>
        <begin position="229"/>
        <end position="249"/>
    </location>
</feature>
<feature type="transmembrane region" description="Helical" evidence="1">
    <location>
        <begin position="74"/>
        <end position="94"/>
    </location>
</feature>
<keyword evidence="1" id="KW-1133">Transmembrane helix</keyword>
<dbReference type="KEGG" id="lant:TUM19329_20530"/>
<proteinExistence type="predicted"/>
<dbReference type="GO" id="GO:0005886">
    <property type="term" value="C:plasma membrane"/>
    <property type="evidence" value="ECO:0007669"/>
    <property type="project" value="TreeGrafter"/>
</dbReference>
<feature type="transmembrane region" description="Helical" evidence="1">
    <location>
        <begin position="172"/>
        <end position="195"/>
    </location>
</feature>
<dbReference type="Proteomes" id="UP000502894">
    <property type="component" value="Chromosome"/>
</dbReference>